<dbReference type="AlphaFoldDB" id="M4SSH7"/>
<evidence type="ECO:0000256" key="8">
    <source>
        <dbReference type="SAM" id="MobiDB-lite"/>
    </source>
</evidence>
<comment type="function">
    <text evidence="1">VSG forms a coat on the surface of the parasite. The trypanosome evades the immune response of the host by expressing a series of antigenically distinct VSGs from an estimated 1000 VSG genes.</text>
</comment>
<keyword evidence="5" id="KW-0472">Membrane</keyword>
<evidence type="ECO:0000256" key="4">
    <source>
        <dbReference type="ARBA" id="ARBA00022622"/>
    </source>
</evidence>
<proteinExistence type="predicted"/>
<dbReference type="GO" id="GO:0098552">
    <property type="term" value="C:side of membrane"/>
    <property type="evidence" value="ECO:0007669"/>
    <property type="project" value="UniProtKB-KW"/>
</dbReference>
<dbReference type="EMBL" id="KC611523">
    <property type="protein sequence ID" value="AGH58954.1"/>
    <property type="molecule type" value="Genomic_DNA"/>
</dbReference>
<keyword evidence="7" id="KW-0449">Lipoprotein</keyword>
<name>M4SSH7_9TRYP</name>
<evidence type="ECO:0000256" key="6">
    <source>
        <dbReference type="ARBA" id="ARBA00023180"/>
    </source>
</evidence>
<feature type="region of interest" description="Disordered" evidence="8">
    <location>
        <begin position="1"/>
        <end position="29"/>
    </location>
</feature>
<feature type="non-terminal residue" evidence="10">
    <location>
        <position position="1"/>
    </location>
</feature>
<evidence type="ECO:0000256" key="3">
    <source>
        <dbReference type="ARBA" id="ARBA00022475"/>
    </source>
</evidence>
<dbReference type="InterPro" id="IPR019609">
    <property type="entry name" value="Variant_surf_glycoprt_trypan_C"/>
</dbReference>
<feature type="region of interest" description="Disordered" evidence="8">
    <location>
        <begin position="119"/>
        <end position="188"/>
    </location>
</feature>
<feature type="compositionally biased region" description="Basic residues" evidence="8">
    <location>
        <begin position="1"/>
        <end position="13"/>
    </location>
</feature>
<accession>M4SSH7</accession>
<evidence type="ECO:0000256" key="5">
    <source>
        <dbReference type="ARBA" id="ARBA00023136"/>
    </source>
</evidence>
<evidence type="ECO:0000256" key="1">
    <source>
        <dbReference type="ARBA" id="ARBA00002523"/>
    </source>
</evidence>
<evidence type="ECO:0000256" key="7">
    <source>
        <dbReference type="ARBA" id="ARBA00023288"/>
    </source>
</evidence>
<feature type="compositionally biased region" description="Basic and acidic residues" evidence="8">
    <location>
        <begin position="90"/>
        <end position="104"/>
    </location>
</feature>
<feature type="domain" description="Trypanosome variant surface glycoprotein C-terminal" evidence="9">
    <location>
        <begin position="98"/>
        <end position="213"/>
    </location>
</feature>
<evidence type="ECO:0000313" key="10">
    <source>
        <dbReference type="EMBL" id="AGH58954.1"/>
    </source>
</evidence>
<keyword evidence="3" id="KW-1003">Cell membrane</keyword>
<feature type="compositionally biased region" description="Low complexity" evidence="8">
    <location>
        <begin position="131"/>
        <end position="152"/>
    </location>
</feature>
<feature type="compositionally biased region" description="Basic and acidic residues" evidence="8">
    <location>
        <begin position="175"/>
        <end position="188"/>
    </location>
</feature>
<organism evidence="10">
    <name type="scientific">Trypanosoma brucei</name>
    <dbReference type="NCBI Taxonomy" id="5691"/>
    <lineage>
        <taxon>Eukaryota</taxon>
        <taxon>Discoba</taxon>
        <taxon>Euglenozoa</taxon>
        <taxon>Kinetoplastea</taxon>
        <taxon>Metakinetoplastina</taxon>
        <taxon>Trypanosomatida</taxon>
        <taxon>Trypanosomatidae</taxon>
        <taxon>Trypanosoma</taxon>
    </lineage>
</organism>
<dbReference type="Pfam" id="PF10659">
    <property type="entry name" value="Trypan_glycop_C"/>
    <property type="match status" value="1"/>
</dbReference>
<evidence type="ECO:0000256" key="2">
    <source>
        <dbReference type="ARBA" id="ARBA00004609"/>
    </source>
</evidence>
<reference evidence="10" key="2">
    <citation type="journal article" date="2014" name="Mol. Biochem. Parasitol.">
        <title>Capturing the variant surface glycoprotein repertoire (the VSGnome) of Trypanosoma brucei Lister 427.</title>
        <authorList>
            <person name="Cross G.A."/>
            <person name="Kim H.S."/>
            <person name="Wickstead B."/>
        </authorList>
    </citation>
    <scope>NUCLEOTIDE SEQUENCE</scope>
    <source>
        <strain evidence="10">Lister 427</strain>
    </source>
</reference>
<sequence length="214" mass="23478">MQRRGPKRLRRPHRADSEEKQHPPKKNTSFISKLRLIAEQLQTAENAAHAKAATEASLKRIKATGNALYNRVALSQPPKAPAPQITPEANSDRNKQECDKHHNNQDNCTKAQCHYDADAADSKKCKPKPRTQTTAAETGDGAAGTPAATGCARHNDKTKCEADQTGDKQNCAWRKGKDGETDEPEKEKCRSSSFLLNKQFALSMVSAAFAALLF</sequence>
<feature type="compositionally biased region" description="Basic and acidic residues" evidence="8">
    <location>
        <begin position="153"/>
        <end position="166"/>
    </location>
</feature>
<protein>
    <submittedName>
        <fullName evidence="10">Variant surface glycoprotein 2229</fullName>
    </submittedName>
</protein>
<comment type="subcellular location">
    <subcellularLocation>
        <location evidence="2">Cell membrane</location>
        <topology evidence="2">Lipid-anchor</topology>
        <topology evidence="2">GPI-anchor</topology>
    </subcellularLocation>
</comment>
<keyword evidence="4" id="KW-0336">GPI-anchor</keyword>
<keyword evidence="6" id="KW-0325">Glycoprotein</keyword>
<dbReference type="GO" id="GO:0005886">
    <property type="term" value="C:plasma membrane"/>
    <property type="evidence" value="ECO:0007669"/>
    <property type="project" value="UniProtKB-SubCell"/>
</dbReference>
<reference evidence="10" key="1">
    <citation type="submission" date="2013-02" db="EMBL/GenBank/DDBJ databases">
        <authorList>
            <person name="Cross G.A.M."/>
            <person name="Kim H.-S."/>
            <person name="Wickstead B."/>
        </authorList>
    </citation>
    <scope>NUCLEOTIDE SEQUENCE</scope>
    <source>
        <strain evidence="10">Lister 427</strain>
    </source>
</reference>
<feature type="region of interest" description="Disordered" evidence="8">
    <location>
        <begin position="73"/>
        <end position="105"/>
    </location>
</feature>
<evidence type="ECO:0000259" key="9">
    <source>
        <dbReference type="Pfam" id="PF10659"/>
    </source>
</evidence>